<evidence type="ECO:0000313" key="3">
    <source>
        <dbReference type="Proteomes" id="UP000290407"/>
    </source>
</evidence>
<protein>
    <submittedName>
        <fullName evidence="2">Uncharacterized protein</fullName>
    </submittedName>
</protein>
<keyword evidence="1" id="KW-0472">Membrane</keyword>
<dbReference type="EMBL" id="SBLB01000001">
    <property type="protein sequence ID" value="RYC71656.1"/>
    <property type="molecule type" value="Genomic_DNA"/>
</dbReference>
<proteinExistence type="predicted"/>
<evidence type="ECO:0000256" key="1">
    <source>
        <dbReference type="SAM" id="Phobius"/>
    </source>
</evidence>
<organism evidence="2 3">
    <name type="scientific">Spirosoma sordidisoli</name>
    <dbReference type="NCBI Taxonomy" id="2502893"/>
    <lineage>
        <taxon>Bacteria</taxon>
        <taxon>Pseudomonadati</taxon>
        <taxon>Bacteroidota</taxon>
        <taxon>Cytophagia</taxon>
        <taxon>Cytophagales</taxon>
        <taxon>Cytophagaceae</taxon>
        <taxon>Spirosoma</taxon>
    </lineage>
</organism>
<accession>A0A4Q2UQF5</accession>
<keyword evidence="1" id="KW-0812">Transmembrane</keyword>
<name>A0A4Q2UQF5_9BACT</name>
<feature type="transmembrane region" description="Helical" evidence="1">
    <location>
        <begin position="7"/>
        <end position="26"/>
    </location>
</feature>
<sequence length="70" mass="7935">MNSKTVQLVLGIGVGIGFGAYLYEVFKNLTNHLSFSESLISVDWKRILFMGVFVVGASYYYYNRKAKDKS</sequence>
<dbReference type="AlphaFoldDB" id="A0A4Q2UQF5"/>
<reference evidence="2 3" key="1">
    <citation type="submission" date="2019-01" db="EMBL/GenBank/DDBJ databases">
        <title>Spirosoma flava sp. nov., a propanil-degrading bacterium isolated from herbicide-contaminated soil.</title>
        <authorList>
            <person name="Zhang L."/>
            <person name="Jiang J.-D."/>
        </authorList>
    </citation>
    <scope>NUCLEOTIDE SEQUENCE [LARGE SCALE GENOMIC DNA]</scope>
    <source>
        <strain evidence="2 3">TY50</strain>
    </source>
</reference>
<gene>
    <name evidence="2" type="ORF">EQG79_05860</name>
</gene>
<feature type="transmembrane region" description="Helical" evidence="1">
    <location>
        <begin position="46"/>
        <end position="62"/>
    </location>
</feature>
<comment type="caution">
    <text evidence="2">The sequence shown here is derived from an EMBL/GenBank/DDBJ whole genome shotgun (WGS) entry which is preliminary data.</text>
</comment>
<keyword evidence="1" id="KW-1133">Transmembrane helix</keyword>
<dbReference type="RefSeq" id="WP_129600555.1">
    <property type="nucleotide sequence ID" value="NZ_SBLB01000001.1"/>
</dbReference>
<evidence type="ECO:0000313" key="2">
    <source>
        <dbReference type="EMBL" id="RYC71656.1"/>
    </source>
</evidence>
<dbReference type="Proteomes" id="UP000290407">
    <property type="component" value="Unassembled WGS sequence"/>
</dbReference>
<keyword evidence="3" id="KW-1185">Reference proteome</keyword>